<evidence type="ECO:0000256" key="2">
    <source>
        <dbReference type="ARBA" id="ARBA00007581"/>
    </source>
</evidence>
<dbReference type="InterPro" id="IPR014436">
    <property type="entry name" value="Extradiol_dOase_DODA"/>
</dbReference>
<keyword evidence="6" id="KW-0560">Oxidoreductase</keyword>
<sequence length="314" mass="34662">MVCVTRATRIFKQQVGSMGRNPRAAAASASLTMAMDTFYISHGSPTLSIDGSLPARHFLKSWEPAGLAGPQPPRAILIVSGHWETDTPAVNVIHGTNDTIYDFYGFPEQMYKLTYPAPGAPDVAIRTKKLLEDAGFGPVSKDHGRGLDHGAWVPLMLMYPEANIPVCQLSVQTDRDGTYHYELGRALAPLREDGVLIIGSGSATHNLRRILRTFAPTSDEPVPEWAAEFDAWLRESLLNGRHDDVKRYEQRAPFAKVAHPRPDHFYPLHVALGAAGPEAKAKLIHRSWSNATLSYASYRFTTKQEDTLTTLVCD</sequence>
<comment type="similarity">
    <text evidence="2">Belongs to the DODA-type extradiol aromatic ring-opening dioxygenase family.</text>
</comment>
<dbReference type="InterPro" id="IPR004183">
    <property type="entry name" value="Xdiol_dOase_suB"/>
</dbReference>
<dbReference type="PANTHER" id="PTHR30096">
    <property type="entry name" value="4,5-DOPA DIOXYGENASE EXTRADIOL-LIKE PROTEIN"/>
    <property type="match status" value="1"/>
</dbReference>
<dbReference type="EMBL" id="LT934121">
    <property type="protein sequence ID" value="VAI41262.1"/>
    <property type="molecule type" value="Genomic_DNA"/>
</dbReference>
<dbReference type="GO" id="GO:0016702">
    <property type="term" value="F:oxidoreductase activity, acting on single donors with incorporation of molecular oxygen, incorporation of two atoms of oxygen"/>
    <property type="evidence" value="ECO:0007669"/>
    <property type="project" value="UniProtKB-ARBA"/>
</dbReference>
<evidence type="ECO:0000256" key="4">
    <source>
        <dbReference type="ARBA" id="ARBA00022833"/>
    </source>
</evidence>
<dbReference type="Gramene" id="TRITD6Av1G001960.1">
    <property type="protein sequence ID" value="TRITD6Av1G001960.1"/>
    <property type="gene ID" value="TRITD6Av1G001960"/>
</dbReference>
<keyword evidence="4" id="KW-0862">Zinc</keyword>
<dbReference type="GO" id="GO:0008198">
    <property type="term" value="F:ferrous iron binding"/>
    <property type="evidence" value="ECO:0007669"/>
    <property type="project" value="InterPro"/>
</dbReference>
<organism evidence="8 9">
    <name type="scientific">Triticum turgidum subsp. durum</name>
    <name type="common">Durum wheat</name>
    <name type="synonym">Triticum durum</name>
    <dbReference type="NCBI Taxonomy" id="4567"/>
    <lineage>
        <taxon>Eukaryota</taxon>
        <taxon>Viridiplantae</taxon>
        <taxon>Streptophyta</taxon>
        <taxon>Embryophyta</taxon>
        <taxon>Tracheophyta</taxon>
        <taxon>Spermatophyta</taxon>
        <taxon>Magnoliopsida</taxon>
        <taxon>Liliopsida</taxon>
        <taxon>Poales</taxon>
        <taxon>Poaceae</taxon>
        <taxon>BOP clade</taxon>
        <taxon>Pooideae</taxon>
        <taxon>Triticodae</taxon>
        <taxon>Triticeae</taxon>
        <taxon>Triticinae</taxon>
        <taxon>Triticum</taxon>
    </lineage>
</organism>
<dbReference type="AlphaFoldDB" id="A0A9R0XQN9"/>
<keyword evidence="9" id="KW-1185">Reference proteome</keyword>
<feature type="domain" description="Extradiol ring-cleavage dioxygenase class III enzyme subunit B" evidence="7">
    <location>
        <begin position="37"/>
        <end position="300"/>
    </location>
</feature>
<accession>A0A9R0XQN9</accession>
<keyword evidence="3" id="KW-0479">Metal-binding</keyword>
<comment type="cofactor">
    <cofactor evidence="1">
        <name>Zn(2+)</name>
        <dbReference type="ChEBI" id="CHEBI:29105"/>
    </cofactor>
</comment>
<dbReference type="Proteomes" id="UP000324705">
    <property type="component" value="Chromosome 6A"/>
</dbReference>
<evidence type="ECO:0000256" key="5">
    <source>
        <dbReference type="ARBA" id="ARBA00022964"/>
    </source>
</evidence>
<evidence type="ECO:0000313" key="8">
    <source>
        <dbReference type="EMBL" id="VAI41262.1"/>
    </source>
</evidence>
<dbReference type="OMA" id="HGIWVPF"/>
<dbReference type="PANTHER" id="PTHR30096:SF0">
    <property type="entry name" value="4,5-DOPA DIOXYGENASE EXTRADIOL-LIKE PROTEIN"/>
    <property type="match status" value="1"/>
</dbReference>
<evidence type="ECO:0000256" key="1">
    <source>
        <dbReference type="ARBA" id="ARBA00001947"/>
    </source>
</evidence>
<dbReference type="Gene3D" id="3.40.830.10">
    <property type="entry name" value="LigB-like"/>
    <property type="match status" value="1"/>
</dbReference>
<dbReference type="SUPFAM" id="SSF53213">
    <property type="entry name" value="LigB-like"/>
    <property type="match status" value="1"/>
</dbReference>
<name>A0A9R0XQN9_TRITD</name>
<keyword evidence="5" id="KW-0223">Dioxygenase</keyword>
<gene>
    <name evidence="8" type="ORF">TRITD_6Av1G001960</name>
</gene>
<dbReference type="CDD" id="cd07363">
    <property type="entry name" value="45_DOPA_Dioxygenase"/>
    <property type="match status" value="1"/>
</dbReference>
<reference evidence="8 9" key="1">
    <citation type="submission" date="2017-09" db="EMBL/GenBank/DDBJ databases">
        <authorList>
            <consortium name="International Durum Wheat Genome Sequencing Consortium (IDWGSC)"/>
            <person name="Milanesi L."/>
        </authorList>
    </citation>
    <scope>NUCLEOTIDE SEQUENCE [LARGE SCALE GENOMIC DNA]</scope>
    <source>
        <strain evidence="9">cv. Svevo</strain>
    </source>
</reference>
<proteinExistence type="inferred from homology"/>
<dbReference type="GO" id="GO:0008270">
    <property type="term" value="F:zinc ion binding"/>
    <property type="evidence" value="ECO:0007669"/>
    <property type="project" value="InterPro"/>
</dbReference>
<evidence type="ECO:0000259" key="7">
    <source>
        <dbReference type="Pfam" id="PF02900"/>
    </source>
</evidence>
<protein>
    <recommendedName>
        <fullName evidence="7">Extradiol ring-cleavage dioxygenase class III enzyme subunit B domain-containing protein</fullName>
    </recommendedName>
</protein>
<evidence type="ECO:0000313" key="9">
    <source>
        <dbReference type="Proteomes" id="UP000324705"/>
    </source>
</evidence>
<evidence type="ECO:0000256" key="3">
    <source>
        <dbReference type="ARBA" id="ARBA00022723"/>
    </source>
</evidence>
<dbReference type="PIRSF" id="PIRSF006157">
    <property type="entry name" value="Doxgns_DODA"/>
    <property type="match status" value="1"/>
</dbReference>
<evidence type="ECO:0000256" key="6">
    <source>
        <dbReference type="ARBA" id="ARBA00023002"/>
    </source>
</evidence>
<dbReference type="Pfam" id="PF02900">
    <property type="entry name" value="LigB"/>
    <property type="match status" value="1"/>
</dbReference>